<protein>
    <submittedName>
        <fullName evidence="1">Uncharacterized protein</fullName>
    </submittedName>
</protein>
<accession>A0A8K0CG51</accession>
<organism evidence="1 2">
    <name type="scientific">Ignelater luminosus</name>
    <name type="common">Cucubano</name>
    <name type="synonym">Pyrophorus luminosus</name>
    <dbReference type="NCBI Taxonomy" id="2038154"/>
    <lineage>
        <taxon>Eukaryota</taxon>
        <taxon>Metazoa</taxon>
        <taxon>Ecdysozoa</taxon>
        <taxon>Arthropoda</taxon>
        <taxon>Hexapoda</taxon>
        <taxon>Insecta</taxon>
        <taxon>Pterygota</taxon>
        <taxon>Neoptera</taxon>
        <taxon>Endopterygota</taxon>
        <taxon>Coleoptera</taxon>
        <taxon>Polyphaga</taxon>
        <taxon>Elateriformia</taxon>
        <taxon>Elateroidea</taxon>
        <taxon>Elateridae</taxon>
        <taxon>Agrypninae</taxon>
        <taxon>Pyrophorini</taxon>
        <taxon>Ignelater</taxon>
    </lineage>
</organism>
<evidence type="ECO:0000313" key="2">
    <source>
        <dbReference type="Proteomes" id="UP000801492"/>
    </source>
</evidence>
<reference evidence="1" key="1">
    <citation type="submission" date="2019-08" db="EMBL/GenBank/DDBJ databases">
        <title>The genome of the North American firefly Photinus pyralis.</title>
        <authorList>
            <consortium name="Photinus pyralis genome working group"/>
            <person name="Fallon T.R."/>
            <person name="Sander Lower S.E."/>
            <person name="Weng J.-K."/>
        </authorList>
    </citation>
    <scope>NUCLEOTIDE SEQUENCE</scope>
    <source>
        <strain evidence="1">TRF0915ILg1</strain>
        <tissue evidence="1">Whole body</tissue>
    </source>
</reference>
<keyword evidence="2" id="KW-1185">Reference proteome</keyword>
<sequence length="106" mass="11911">MKVSDWLQFLCYGSTQRPVLHNEELLPPIHGSQPERTPSEEMVLPGSQRSIQYIGTSGSEYAGETSAPQLFSQNELSDLIRDLNLSKQASKLLASRLKEKNLLRPE</sequence>
<dbReference type="AlphaFoldDB" id="A0A8K0CG51"/>
<feature type="non-terminal residue" evidence="1">
    <location>
        <position position="1"/>
    </location>
</feature>
<proteinExistence type="predicted"/>
<dbReference type="EMBL" id="VTPC01090406">
    <property type="protein sequence ID" value="KAF2883477.1"/>
    <property type="molecule type" value="Genomic_DNA"/>
</dbReference>
<name>A0A8K0CG51_IGNLU</name>
<evidence type="ECO:0000313" key="1">
    <source>
        <dbReference type="EMBL" id="KAF2883477.1"/>
    </source>
</evidence>
<dbReference type="OrthoDB" id="6347417at2759"/>
<gene>
    <name evidence="1" type="ORF">ILUMI_22694</name>
</gene>
<comment type="caution">
    <text evidence="1">The sequence shown here is derived from an EMBL/GenBank/DDBJ whole genome shotgun (WGS) entry which is preliminary data.</text>
</comment>
<dbReference type="Proteomes" id="UP000801492">
    <property type="component" value="Unassembled WGS sequence"/>
</dbReference>